<dbReference type="GO" id="GO:0010343">
    <property type="term" value="P:singlet oxygen-mediated programmed cell death"/>
    <property type="evidence" value="ECO:0007669"/>
    <property type="project" value="InterPro"/>
</dbReference>
<reference evidence="2 3" key="1">
    <citation type="journal article" date="2023" name="Life. Sci Alliance">
        <title>Evolutionary insights into 3D genome organization and epigenetic landscape of Vigna mungo.</title>
        <authorList>
            <person name="Junaid A."/>
            <person name="Singh B."/>
            <person name="Bhatia S."/>
        </authorList>
    </citation>
    <scope>NUCLEOTIDE SEQUENCE [LARGE SCALE GENOMIC DNA]</scope>
    <source>
        <strain evidence="2">Urdbean</strain>
    </source>
</reference>
<accession>A0AAQ3MK38</accession>
<dbReference type="Pfam" id="PF12014">
    <property type="entry name" value="Cyclin_D1_bind"/>
    <property type="match status" value="1"/>
</dbReference>
<feature type="compositionally biased region" description="Basic and acidic residues" evidence="1">
    <location>
        <begin position="395"/>
        <end position="412"/>
    </location>
</feature>
<feature type="region of interest" description="Disordered" evidence="1">
    <location>
        <begin position="483"/>
        <end position="502"/>
    </location>
</feature>
<dbReference type="PANTHER" id="PTHR33917:SF3">
    <property type="entry name" value="PROTEIN EXECUTER 1, CHLOROPLASTIC"/>
    <property type="match status" value="1"/>
</dbReference>
<name>A0AAQ3MK38_VIGMU</name>
<dbReference type="GO" id="GO:0042651">
    <property type="term" value="C:thylakoid membrane"/>
    <property type="evidence" value="ECO:0007669"/>
    <property type="project" value="TreeGrafter"/>
</dbReference>
<dbReference type="Proteomes" id="UP001374535">
    <property type="component" value="Chromosome 10"/>
</dbReference>
<evidence type="ECO:0000313" key="2">
    <source>
        <dbReference type="EMBL" id="WVY92769.1"/>
    </source>
</evidence>
<organism evidence="2 3">
    <name type="scientific">Vigna mungo</name>
    <name type="common">Black gram</name>
    <name type="synonym">Phaseolus mungo</name>
    <dbReference type="NCBI Taxonomy" id="3915"/>
    <lineage>
        <taxon>Eukaryota</taxon>
        <taxon>Viridiplantae</taxon>
        <taxon>Streptophyta</taxon>
        <taxon>Embryophyta</taxon>
        <taxon>Tracheophyta</taxon>
        <taxon>Spermatophyta</taxon>
        <taxon>Magnoliopsida</taxon>
        <taxon>eudicotyledons</taxon>
        <taxon>Gunneridae</taxon>
        <taxon>Pentapetalae</taxon>
        <taxon>rosids</taxon>
        <taxon>fabids</taxon>
        <taxon>Fabales</taxon>
        <taxon>Fabaceae</taxon>
        <taxon>Papilionoideae</taxon>
        <taxon>50 kb inversion clade</taxon>
        <taxon>NPAAA clade</taxon>
        <taxon>indigoferoid/millettioid clade</taxon>
        <taxon>Phaseoleae</taxon>
        <taxon>Vigna</taxon>
    </lineage>
</organism>
<dbReference type="InterPro" id="IPR044680">
    <property type="entry name" value="EX1/2"/>
</dbReference>
<proteinExistence type="predicted"/>
<sequence>MASITSSSSPTTTHFNFPNTKLCSSFPFSFSTRLLPPPSISHAVSNSLNKFNSYINSLRCSASMEDAEWDWEQWRHHFDEIDEQESLLHTLKSRFGHAVKFEDYDDAAALKVAIAAVATNDTVGTVISNLNRAIEEERYSDAAFLRDEAGTGLVRKGLIPIVWDILSNKLKWEMMGTITIVCLPSPLFFGGLWRERRWKGKSVGKYRRWFNLSLHSLMVGWWAGMSEDTNGPHGLIIRITPEHGRYVAKSYSPGQLATSAASGVPLFEFFLIKNKNGEFKSQAVYLKEKGASYSPPTKSTKALGAAERMSSVESPEDKSELFVGSPEDPEVVDDRNDSSDPTDGMPGFQNILKDTIPGVKMKVLKFTTPDKVDKDIIPEVIEQITEEEGDEDEDVHSNKDNETETPELKDVESETDDENELRSNLEAEHAEQNKFAVKAAIGGLVPKLSSSFPTRELLRVPAKLETSGQDSFSFTIKELVNEQVGHGKGKRSPDKSTKIQGQRSGDSIMYNLAKFIGRERLPSKVLKDVEELVRLNLSRPQNRERLFGSTMFSRIEIPTSLDPLNGLYISAHGLYSSEVIQLKYRYGHWQEDGENKESSNLEFYQYVEALKLTGDPYVPAGQVAFRAKVGKRRQLPFSRIIPKEFGLIARYEGQGRLADPNFQNPRWVDGELVILDGKYFKTGPVVGFVYWVPEQPLFALFKQLKLQG</sequence>
<gene>
    <name evidence="2" type="ORF">V8G54_031857</name>
</gene>
<dbReference type="EMBL" id="CP144691">
    <property type="protein sequence ID" value="WVY92769.1"/>
    <property type="molecule type" value="Genomic_DNA"/>
</dbReference>
<keyword evidence="3" id="KW-1185">Reference proteome</keyword>
<feature type="compositionally biased region" description="Acidic residues" evidence="1">
    <location>
        <begin position="384"/>
        <end position="394"/>
    </location>
</feature>
<evidence type="ECO:0008006" key="4">
    <source>
        <dbReference type="Google" id="ProtNLM"/>
    </source>
</evidence>
<dbReference type="AlphaFoldDB" id="A0AAQ3MK38"/>
<evidence type="ECO:0000256" key="1">
    <source>
        <dbReference type="SAM" id="MobiDB-lite"/>
    </source>
</evidence>
<feature type="region of interest" description="Disordered" evidence="1">
    <location>
        <begin position="291"/>
        <end position="351"/>
    </location>
</feature>
<evidence type="ECO:0000313" key="3">
    <source>
        <dbReference type="Proteomes" id="UP001374535"/>
    </source>
</evidence>
<dbReference type="PANTHER" id="PTHR33917">
    <property type="entry name" value="PROTEIN EXECUTER 1, CHLOROPLASTIC"/>
    <property type="match status" value="1"/>
</dbReference>
<protein>
    <recommendedName>
        <fullName evidence="4">Protein EXECUTER 1, chloroplastic</fullName>
    </recommendedName>
</protein>
<feature type="region of interest" description="Disordered" evidence="1">
    <location>
        <begin position="384"/>
        <end position="422"/>
    </location>
</feature>